<gene>
    <name evidence="1" type="ORF">SAMN05216456_3322</name>
</gene>
<dbReference type="InterPro" id="IPR011004">
    <property type="entry name" value="Trimer_LpxA-like_sf"/>
</dbReference>
<name>A0A1I7NUG1_9HYPH</name>
<dbReference type="RefSeq" id="WP_092426510.1">
    <property type="nucleotide sequence ID" value="NZ_FPCK01000004.1"/>
</dbReference>
<dbReference type="STRING" id="429728.SAMN05216456_3322"/>
<evidence type="ECO:0000313" key="1">
    <source>
        <dbReference type="EMBL" id="SFV38315.1"/>
    </source>
</evidence>
<dbReference type="InterPro" id="IPR047324">
    <property type="entry name" value="LbH_gamma_CA-like"/>
</dbReference>
<dbReference type="Pfam" id="PF00132">
    <property type="entry name" value="Hexapep"/>
    <property type="match status" value="1"/>
</dbReference>
<dbReference type="Gene3D" id="2.160.10.10">
    <property type="entry name" value="Hexapeptide repeat proteins"/>
    <property type="match status" value="1"/>
</dbReference>
<dbReference type="SUPFAM" id="SSF51161">
    <property type="entry name" value="Trimeric LpxA-like enzymes"/>
    <property type="match status" value="1"/>
</dbReference>
<dbReference type="Proteomes" id="UP000199074">
    <property type="component" value="Unassembled WGS sequence"/>
</dbReference>
<dbReference type="InterPro" id="IPR001451">
    <property type="entry name" value="Hexapep"/>
</dbReference>
<keyword evidence="2" id="KW-1185">Reference proteome</keyword>
<dbReference type="OrthoDB" id="9803036at2"/>
<accession>A0A1I7NUG1</accession>
<dbReference type="GO" id="GO:0016740">
    <property type="term" value="F:transferase activity"/>
    <property type="evidence" value="ECO:0007669"/>
    <property type="project" value="UniProtKB-KW"/>
</dbReference>
<dbReference type="EMBL" id="FPCK01000004">
    <property type="protein sequence ID" value="SFV38315.1"/>
    <property type="molecule type" value="Genomic_DNA"/>
</dbReference>
<sequence length="183" mass="18812">MPLYALDGVAPEISSDIGWIAPSAVLVGRCSVGADAGIWFGVVMRGDIEPIRIGARTNVQENCVLHTDKGFPLTVGENCTIGHSAIVHGCTIGDNTLIGMGATVLNGARIGKNCLIGANALITEGKEIPDNSLVVGAPGKVVRTLNEAAMAGLLASADRYVANAKRFASGLVEVTRAGDFEPG</sequence>
<keyword evidence="1" id="KW-0808">Transferase</keyword>
<proteinExistence type="predicted"/>
<dbReference type="PANTHER" id="PTHR13061:SF29">
    <property type="entry name" value="GAMMA CARBONIC ANHYDRASE-LIKE 1, MITOCHONDRIAL-RELATED"/>
    <property type="match status" value="1"/>
</dbReference>
<dbReference type="AlphaFoldDB" id="A0A1I7NUG1"/>
<dbReference type="InterPro" id="IPR050484">
    <property type="entry name" value="Transf_Hexapept/Carb_Anhydrase"/>
</dbReference>
<protein>
    <submittedName>
        <fullName evidence="1">Carbonic anhydrase or acetyltransferase, isoleucine patch superfamily</fullName>
    </submittedName>
</protein>
<reference evidence="1 2" key="1">
    <citation type="submission" date="2016-10" db="EMBL/GenBank/DDBJ databases">
        <authorList>
            <person name="de Groot N.N."/>
        </authorList>
    </citation>
    <scope>NUCLEOTIDE SEQUENCE [LARGE SCALE GENOMIC DNA]</scope>
    <source>
        <strain evidence="1 2">IPL20</strain>
    </source>
</reference>
<evidence type="ECO:0000313" key="2">
    <source>
        <dbReference type="Proteomes" id="UP000199074"/>
    </source>
</evidence>
<dbReference type="PANTHER" id="PTHR13061">
    <property type="entry name" value="DYNACTIN SUBUNIT P25"/>
    <property type="match status" value="1"/>
</dbReference>
<organism evidence="1 2">
    <name type="scientific">Devosia crocina</name>
    <dbReference type="NCBI Taxonomy" id="429728"/>
    <lineage>
        <taxon>Bacteria</taxon>
        <taxon>Pseudomonadati</taxon>
        <taxon>Pseudomonadota</taxon>
        <taxon>Alphaproteobacteria</taxon>
        <taxon>Hyphomicrobiales</taxon>
        <taxon>Devosiaceae</taxon>
        <taxon>Devosia</taxon>
    </lineage>
</organism>
<dbReference type="CDD" id="cd04645">
    <property type="entry name" value="LbH_gamma_CA_like"/>
    <property type="match status" value="1"/>
</dbReference>